<dbReference type="NCBIfam" id="NF001923">
    <property type="entry name" value="PRK00701.1"/>
    <property type="match status" value="1"/>
</dbReference>
<dbReference type="GO" id="GO:0015293">
    <property type="term" value="F:symporter activity"/>
    <property type="evidence" value="ECO:0007669"/>
    <property type="project" value="UniProtKB-UniRule"/>
</dbReference>
<dbReference type="NCBIfam" id="TIGR01197">
    <property type="entry name" value="nramp"/>
    <property type="match status" value="1"/>
</dbReference>
<comment type="caution">
    <text evidence="8">The sequence shown here is derived from an EMBL/GenBank/DDBJ whole genome shotgun (WGS) entry which is preliminary data.</text>
</comment>
<dbReference type="HAMAP" id="MF_00221">
    <property type="entry name" value="NRAMP"/>
    <property type="match status" value="1"/>
</dbReference>
<feature type="transmembrane region" description="Helical" evidence="7">
    <location>
        <begin position="262"/>
        <end position="293"/>
    </location>
</feature>
<dbReference type="InParanoid" id="A0A146GE71"/>
<feature type="transmembrane region" description="Helical" evidence="7">
    <location>
        <begin position="360"/>
        <end position="378"/>
    </location>
</feature>
<feature type="transmembrane region" description="Helical" evidence="7">
    <location>
        <begin position="116"/>
        <end position="142"/>
    </location>
</feature>
<dbReference type="STRING" id="690879.TSACC_23222"/>
<name>A0A146GE71_TERSA</name>
<evidence type="ECO:0000313" key="9">
    <source>
        <dbReference type="Proteomes" id="UP000076023"/>
    </source>
</evidence>
<dbReference type="InterPro" id="IPR001046">
    <property type="entry name" value="NRAMP_fam"/>
</dbReference>
<keyword evidence="7" id="KW-0406">Ion transport</keyword>
<comment type="subcellular location">
    <subcellularLocation>
        <location evidence="7">Cell membrane</location>
        <topology evidence="7">Multi-pass membrane protein</topology>
    </subcellularLocation>
    <subcellularLocation>
        <location evidence="1">Membrane</location>
        <topology evidence="1">Multi-pass membrane protein</topology>
    </subcellularLocation>
</comment>
<proteinExistence type="inferred from homology"/>
<evidence type="ECO:0000256" key="6">
    <source>
        <dbReference type="ARBA" id="ARBA00023136"/>
    </source>
</evidence>
<dbReference type="EMBL" id="BDCO01000002">
    <property type="protein sequence ID" value="GAT34788.1"/>
    <property type="molecule type" value="Genomic_DNA"/>
</dbReference>
<evidence type="ECO:0000256" key="5">
    <source>
        <dbReference type="ARBA" id="ARBA00022989"/>
    </source>
</evidence>
<dbReference type="GO" id="GO:0005384">
    <property type="term" value="F:manganese ion transmembrane transporter activity"/>
    <property type="evidence" value="ECO:0007669"/>
    <property type="project" value="TreeGrafter"/>
</dbReference>
<dbReference type="NCBIfam" id="NF037982">
    <property type="entry name" value="Nramp_1"/>
    <property type="match status" value="1"/>
</dbReference>
<keyword evidence="4 7" id="KW-0769">Symport</keyword>
<dbReference type="GO" id="GO:0046872">
    <property type="term" value="F:metal ion binding"/>
    <property type="evidence" value="ECO:0007669"/>
    <property type="project" value="UniProtKB-UniRule"/>
</dbReference>
<dbReference type="AlphaFoldDB" id="A0A146GE71"/>
<dbReference type="PRINTS" id="PR00447">
    <property type="entry name" value="NATRESASSCMP"/>
</dbReference>
<keyword evidence="5 7" id="KW-1133">Transmembrane helix</keyword>
<keyword evidence="7" id="KW-1003">Cell membrane</keyword>
<dbReference type="GO" id="GO:0034755">
    <property type="term" value="P:iron ion transmembrane transport"/>
    <property type="evidence" value="ECO:0007669"/>
    <property type="project" value="TreeGrafter"/>
</dbReference>
<dbReference type="OrthoDB" id="9787548at2"/>
<feature type="transmembrane region" description="Helical" evidence="7">
    <location>
        <begin position="384"/>
        <end position="404"/>
    </location>
</feature>
<sequence>MGTGSGPESPDMAWRREAAAVSLPEVHRSIFVPNKAPFWRKMMAFAGPGFLVAVGYMDPGNWATDLAGGSKFGYTLLSVILISNLMAILLQHLCVKLGVATGRDLAQACRDHYPTPVVWGLWFLCELAIAACDLAEVIGSAIGLQLLFGIPLVWGCIITCLDVLAVLYLQNKGFRYIEALVLTLILTIGGCFVAELFFAKPSLTGVLLGFVPSTEILKNQEMLYVSIGILGATVMPHNLYLHSSIVQTRNFERTNEGKREAVRFATIDSTAALMFALFINGGILVLAAAAFHFNGHNEVAEIQDAFQLLSPTLGVGVASTLFAVALLASGQNATLTGTLAGQIVMEGLLNFRLKPWLRRLITRAIAIVPAVVVIGMYGESSTTSLLIASQVVLSMQLGFAVWPLMRFTGEKAKMGEFANPLWIKILGWSTAIIIIVLNLKLLFDTFVPESIRRPFYAFFGLSI</sequence>
<evidence type="ECO:0000256" key="3">
    <source>
        <dbReference type="ARBA" id="ARBA00022692"/>
    </source>
</evidence>
<feature type="transmembrane region" description="Helical" evidence="7">
    <location>
        <begin position="176"/>
        <end position="198"/>
    </location>
</feature>
<feature type="transmembrane region" description="Helical" evidence="7">
    <location>
        <begin position="148"/>
        <end position="169"/>
    </location>
</feature>
<dbReference type="FunCoup" id="A0A146GE71">
    <property type="interactions" value="295"/>
</dbReference>
<feature type="transmembrane region" description="Helical" evidence="7">
    <location>
        <begin position="425"/>
        <end position="443"/>
    </location>
</feature>
<feature type="transmembrane region" description="Helical" evidence="7">
    <location>
        <begin position="38"/>
        <end position="57"/>
    </location>
</feature>
<accession>A0A146GE71</accession>
<organism evidence="8 9">
    <name type="scientific">Terrimicrobium sacchariphilum</name>
    <dbReference type="NCBI Taxonomy" id="690879"/>
    <lineage>
        <taxon>Bacteria</taxon>
        <taxon>Pseudomonadati</taxon>
        <taxon>Verrucomicrobiota</taxon>
        <taxon>Terrimicrobiia</taxon>
        <taxon>Terrimicrobiales</taxon>
        <taxon>Terrimicrobiaceae</taxon>
        <taxon>Terrimicrobium</taxon>
    </lineage>
</organism>
<feature type="transmembrane region" description="Helical" evidence="7">
    <location>
        <begin position="305"/>
        <end position="328"/>
    </location>
</feature>
<evidence type="ECO:0000313" key="8">
    <source>
        <dbReference type="EMBL" id="GAT34788.1"/>
    </source>
</evidence>
<feature type="transmembrane region" description="Helical" evidence="7">
    <location>
        <begin position="222"/>
        <end position="241"/>
    </location>
</feature>
<keyword evidence="2 7" id="KW-0813">Transport</keyword>
<evidence type="ECO:0000256" key="2">
    <source>
        <dbReference type="ARBA" id="ARBA00022448"/>
    </source>
</evidence>
<protein>
    <recommendedName>
        <fullName evidence="7">Divalent metal cation transporter MntH</fullName>
    </recommendedName>
</protein>
<dbReference type="GO" id="GO:0015086">
    <property type="term" value="F:cadmium ion transmembrane transporter activity"/>
    <property type="evidence" value="ECO:0007669"/>
    <property type="project" value="TreeGrafter"/>
</dbReference>
<reference evidence="9" key="1">
    <citation type="journal article" date="2017" name="Genome Announc.">
        <title>Draft Genome Sequence of Terrimicrobium sacchariphilum NM-5T, a Facultative Anaerobic Soil Bacterium of the Class Spartobacteria.</title>
        <authorList>
            <person name="Qiu Y.L."/>
            <person name="Tourlousse D.M."/>
            <person name="Matsuura N."/>
            <person name="Ohashi A."/>
            <person name="Sekiguchi Y."/>
        </authorList>
    </citation>
    <scope>NUCLEOTIDE SEQUENCE [LARGE SCALE GENOMIC DNA]</scope>
    <source>
        <strain evidence="9">NM-5</strain>
    </source>
</reference>
<evidence type="ECO:0000256" key="1">
    <source>
        <dbReference type="ARBA" id="ARBA00004141"/>
    </source>
</evidence>
<evidence type="ECO:0000256" key="4">
    <source>
        <dbReference type="ARBA" id="ARBA00022847"/>
    </source>
</evidence>
<dbReference type="PANTHER" id="PTHR11706">
    <property type="entry name" value="SOLUTE CARRIER PROTEIN FAMILY 11 MEMBER"/>
    <property type="match status" value="1"/>
</dbReference>
<keyword evidence="9" id="KW-1185">Reference proteome</keyword>
<dbReference type="Proteomes" id="UP000076023">
    <property type="component" value="Unassembled WGS sequence"/>
</dbReference>
<gene>
    <name evidence="7" type="primary">mntH</name>
    <name evidence="8" type="ORF">TSACC_23222</name>
</gene>
<keyword evidence="6 7" id="KW-0472">Membrane</keyword>
<dbReference type="GO" id="GO:0005886">
    <property type="term" value="C:plasma membrane"/>
    <property type="evidence" value="ECO:0007669"/>
    <property type="project" value="UniProtKB-SubCell"/>
</dbReference>
<evidence type="ECO:0000256" key="7">
    <source>
        <dbReference type="HAMAP-Rule" id="MF_00221"/>
    </source>
</evidence>
<dbReference type="PANTHER" id="PTHR11706:SF33">
    <property type="entry name" value="NATURAL RESISTANCE-ASSOCIATED MACROPHAGE PROTEIN 2"/>
    <property type="match status" value="1"/>
</dbReference>
<comment type="function">
    <text evidence="7">H(+)-stimulated, divalent metal cation uptake system.</text>
</comment>
<keyword evidence="3 7" id="KW-0812">Transmembrane</keyword>
<feature type="transmembrane region" description="Helical" evidence="7">
    <location>
        <begin position="72"/>
        <end position="95"/>
    </location>
</feature>
<comment type="similarity">
    <text evidence="7">Belongs to the NRAMP family.</text>
</comment>
<dbReference type="Pfam" id="PF01566">
    <property type="entry name" value="Nramp"/>
    <property type="match status" value="1"/>
</dbReference>